<dbReference type="PIRSF" id="PIRSF028304">
    <property type="entry name" value="UCP028304"/>
    <property type="match status" value="1"/>
</dbReference>
<dbReference type="NCBIfam" id="TIGR03359">
    <property type="entry name" value="VI_chp_6"/>
    <property type="match status" value="1"/>
</dbReference>
<proteinExistence type="predicted"/>
<evidence type="ECO:0000313" key="1">
    <source>
        <dbReference type="EMBL" id="KML54607.1"/>
    </source>
</evidence>
<dbReference type="PANTHER" id="PTHR35370:SF4">
    <property type="entry name" value="TYPE VI SECRETION SYSTEM BASEPLATE SUBUNIT TSSF"/>
    <property type="match status" value="1"/>
</dbReference>
<gene>
    <name evidence="1" type="ORF">VL15_20795</name>
</gene>
<dbReference type="PATRIC" id="fig|292.27.peg.4264"/>
<name>A0A0J5WV76_BURCE</name>
<dbReference type="EMBL" id="LDWR01000036">
    <property type="protein sequence ID" value="KML54607.1"/>
    <property type="molecule type" value="Genomic_DNA"/>
</dbReference>
<dbReference type="PANTHER" id="PTHR35370">
    <property type="entry name" value="CYTOPLASMIC PROTEIN-RELATED-RELATED"/>
    <property type="match status" value="1"/>
</dbReference>
<reference evidence="1 2" key="1">
    <citation type="submission" date="2015-05" db="EMBL/GenBank/DDBJ databases">
        <title>Draft genome of Burkholderia cepacia LK29.</title>
        <authorList>
            <person name="Chan X.Y."/>
        </authorList>
    </citation>
    <scope>NUCLEOTIDE SEQUENCE [LARGE SCALE GENOMIC DNA]</scope>
    <source>
        <strain evidence="1 2">LK29</strain>
    </source>
</reference>
<sequence>MATITLNRYYEDELFRLRELTAEFGRANPLLAPMLGAPSDDPDVERLLEGVAFLTGLTRQKLDDGFPELVQELANLLFPHYLRPIPAATLMAFEPQGALLERATVAAGTEIESTPVDGFCCRFRTCDDLSVEPIALADCRLVASGRDSGRDKPVLRLDFEMLGIDASEWDATRIRLFIDGERAQASKLFLLLMRHVTSVDVTPGPPDRPGPRVTLGREALRMDGFDDSLFPFPDRAFPGFRLLQEYFSFAEKFLFVELTGLESWTVGRTGTQFSVWLALDSVPEWVPNVDRDSFKLNVVTALNLFPHEAVPIQHEHRVTDYQLQPEGDAHDHCRIFSVDRVVGYRPGNPVERHYVPFGFAGDDAASYRLIRRASIAGHVHDVHLAIAYPGGEALATETLSITLSCTNGHLPARLKVGDVCRPTDSSPERFAFRNIAPVTPQRDPPLGESLLWRTIGHLALNFLSLGNRDNLKRMLELHAFDERDDRARAQSDRRRIDGIETVDVRPETRIVSERLLSGQHIRLRCNADAFGGVGELFLFGCVLEHFLSDYAAINTYTRVEIDESHNGERFAWPPRMGAQCLL</sequence>
<dbReference type="Proteomes" id="UP000036338">
    <property type="component" value="Unassembled WGS sequence"/>
</dbReference>
<evidence type="ECO:0000313" key="2">
    <source>
        <dbReference type="Proteomes" id="UP000036338"/>
    </source>
</evidence>
<accession>A0A0J5WV76</accession>
<dbReference type="AlphaFoldDB" id="A0A0J5WV76"/>
<protein>
    <submittedName>
        <fullName evidence="1">Type VI secretion system protein ImpG</fullName>
    </submittedName>
</protein>
<organism evidence="1 2">
    <name type="scientific">Burkholderia cepacia</name>
    <name type="common">Pseudomonas cepacia</name>
    <dbReference type="NCBI Taxonomy" id="292"/>
    <lineage>
        <taxon>Bacteria</taxon>
        <taxon>Pseudomonadati</taxon>
        <taxon>Pseudomonadota</taxon>
        <taxon>Betaproteobacteria</taxon>
        <taxon>Burkholderiales</taxon>
        <taxon>Burkholderiaceae</taxon>
        <taxon>Burkholderia</taxon>
        <taxon>Burkholderia cepacia complex</taxon>
    </lineage>
</organism>
<comment type="caution">
    <text evidence="1">The sequence shown here is derived from an EMBL/GenBank/DDBJ whole genome shotgun (WGS) entry which is preliminary data.</text>
</comment>
<dbReference type="RefSeq" id="WP_048248190.1">
    <property type="nucleotide sequence ID" value="NZ_LDWR01000036.1"/>
</dbReference>
<dbReference type="InterPro" id="IPR010272">
    <property type="entry name" value="T6SS_TssF"/>
</dbReference>
<dbReference type="Pfam" id="PF05947">
    <property type="entry name" value="T6SS_TssF"/>
    <property type="match status" value="1"/>
</dbReference>